<sequence length="62" mass="6731">MKNGPVWEAVPPVSYDDLRGDDGYGEVRALMVGRPFTASAHQHAIGVAPGLIRSGWHLHLHS</sequence>
<accession>A0ABN3EN79</accession>
<name>A0ABN3EN79_9ACTN</name>
<organism evidence="1 2">
    <name type="scientific">Kitasatospora cystarginea</name>
    <dbReference type="NCBI Taxonomy" id="58350"/>
    <lineage>
        <taxon>Bacteria</taxon>
        <taxon>Bacillati</taxon>
        <taxon>Actinomycetota</taxon>
        <taxon>Actinomycetes</taxon>
        <taxon>Kitasatosporales</taxon>
        <taxon>Streptomycetaceae</taxon>
        <taxon>Kitasatospora</taxon>
    </lineage>
</organism>
<dbReference type="RefSeq" id="WP_344639333.1">
    <property type="nucleotide sequence ID" value="NZ_BAAATR010000031.1"/>
</dbReference>
<protein>
    <submittedName>
        <fullName evidence="1">Uncharacterized protein</fullName>
    </submittedName>
</protein>
<dbReference type="Proteomes" id="UP001500305">
    <property type="component" value="Unassembled WGS sequence"/>
</dbReference>
<keyword evidence="2" id="KW-1185">Reference proteome</keyword>
<gene>
    <name evidence="1" type="ORF">GCM10010430_56550</name>
</gene>
<evidence type="ECO:0000313" key="1">
    <source>
        <dbReference type="EMBL" id="GAA2264599.1"/>
    </source>
</evidence>
<reference evidence="1 2" key="1">
    <citation type="journal article" date="2019" name="Int. J. Syst. Evol. Microbiol.">
        <title>The Global Catalogue of Microorganisms (GCM) 10K type strain sequencing project: providing services to taxonomists for standard genome sequencing and annotation.</title>
        <authorList>
            <consortium name="The Broad Institute Genomics Platform"/>
            <consortium name="The Broad Institute Genome Sequencing Center for Infectious Disease"/>
            <person name="Wu L."/>
            <person name="Ma J."/>
        </authorList>
    </citation>
    <scope>NUCLEOTIDE SEQUENCE [LARGE SCALE GENOMIC DNA]</scope>
    <source>
        <strain evidence="1 2">JCM 7356</strain>
    </source>
</reference>
<comment type="caution">
    <text evidence="1">The sequence shown here is derived from an EMBL/GenBank/DDBJ whole genome shotgun (WGS) entry which is preliminary data.</text>
</comment>
<proteinExistence type="predicted"/>
<evidence type="ECO:0000313" key="2">
    <source>
        <dbReference type="Proteomes" id="UP001500305"/>
    </source>
</evidence>
<dbReference type="EMBL" id="BAAATR010000031">
    <property type="protein sequence ID" value="GAA2264599.1"/>
    <property type="molecule type" value="Genomic_DNA"/>
</dbReference>